<keyword evidence="3" id="KW-1185">Reference proteome</keyword>
<evidence type="ECO:0000259" key="1">
    <source>
        <dbReference type="Pfam" id="PF21834"/>
    </source>
</evidence>
<organism evidence="2 3">
    <name type="scientific">Methylobacterium iners</name>
    <dbReference type="NCBI Taxonomy" id="418707"/>
    <lineage>
        <taxon>Bacteria</taxon>
        <taxon>Pseudomonadati</taxon>
        <taxon>Pseudomonadota</taxon>
        <taxon>Alphaproteobacteria</taxon>
        <taxon>Hyphomicrobiales</taxon>
        <taxon>Methylobacteriaceae</taxon>
        <taxon>Methylobacterium</taxon>
    </lineage>
</organism>
<dbReference type="EMBL" id="BPQP01000072">
    <property type="protein sequence ID" value="GJD96894.1"/>
    <property type="molecule type" value="Genomic_DNA"/>
</dbReference>
<feature type="domain" description="DUF6894" evidence="1">
    <location>
        <begin position="3"/>
        <end position="68"/>
    </location>
</feature>
<protein>
    <recommendedName>
        <fullName evidence="1">DUF6894 domain-containing protein</fullName>
    </recommendedName>
</protein>
<proteinExistence type="predicted"/>
<dbReference type="Pfam" id="PF21834">
    <property type="entry name" value="DUF6894"/>
    <property type="match status" value="1"/>
</dbReference>
<comment type="caution">
    <text evidence="2">The sequence shown here is derived from an EMBL/GenBank/DDBJ whole genome shotgun (WGS) entry which is preliminary data.</text>
</comment>
<dbReference type="Proteomes" id="UP001055125">
    <property type="component" value="Unassembled WGS sequence"/>
</dbReference>
<evidence type="ECO:0000313" key="3">
    <source>
        <dbReference type="Proteomes" id="UP001055125"/>
    </source>
</evidence>
<gene>
    <name evidence="2" type="ORF">OCOJLMKI_4121</name>
</gene>
<dbReference type="RefSeq" id="WP_238245987.1">
    <property type="nucleotide sequence ID" value="NZ_BPQP01000072.1"/>
</dbReference>
<accession>A0ABQ4S1E0</accession>
<sequence>MPRYFIDTSDGTFDVRDDKGLDLPDMEGARREAVTVLREMGRHSLDGNVRSQIAGSVRDEAGTVLFEAVLVLSQYLMVRPPSTFRGV</sequence>
<dbReference type="InterPro" id="IPR054189">
    <property type="entry name" value="DUF6894"/>
</dbReference>
<name>A0ABQ4S1E0_9HYPH</name>
<evidence type="ECO:0000313" key="2">
    <source>
        <dbReference type="EMBL" id="GJD96894.1"/>
    </source>
</evidence>
<reference evidence="2" key="1">
    <citation type="journal article" date="2021" name="Front. Microbiol.">
        <title>Comprehensive Comparative Genomics and Phenotyping of Methylobacterium Species.</title>
        <authorList>
            <person name="Alessa O."/>
            <person name="Ogura Y."/>
            <person name="Fujitani Y."/>
            <person name="Takami H."/>
            <person name="Hayashi T."/>
            <person name="Sahin N."/>
            <person name="Tani A."/>
        </authorList>
    </citation>
    <scope>NUCLEOTIDE SEQUENCE</scope>
    <source>
        <strain evidence="2">DSM 19015</strain>
    </source>
</reference>
<reference evidence="2" key="2">
    <citation type="submission" date="2021-08" db="EMBL/GenBank/DDBJ databases">
        <authorList>
            <person name="Tani A."/>
            <person name="Ola A."/>
            <person name="Ogura Y."/>
            <person name="Katsura K."/>
            <person name="Hayashi T."/>
        </authorList>
    </citation>
    <scope>NUCLEOTIDE SEQUENCE</scope>
    <source>
        <strain evidence="2">DSM 19015</strain>
    </source>
</reference>